<evidence type="ECO:0000313" key="1">
    <source>
        <dbReference type="EMBL" id="BAK00485.1"/>
    </source>
</evidence>
<dbReference type="AlphaFoldDB" id="F2DZG3"/>
<reference evidence="1" key="1">
    <citation type="journal article" date="2011" name="Plant Physiol.">
        <title>Comprehensive sequence analysis of 24,783 barley full-length cDNAs derived from 12 clone libraries.</title>
        <authorList>
            <person name="Matsumoto T."/>
            <person name="Tanaka T."/>
            <person name="Sakai H."/>
            <person name="Amano N."/>
            <person name="Kanamori H."/>
            <person name="Kurita K."/>
            <person name="Kikuta A."/>
            <person name="Kamiya K."/>
            <person name="Yamamoto M."/>
            <person name="Ikawa H."/>
            <person name="Fujii N."/>
            <person name="Hori K."/>
            <person name="Itoh T."/>
            <person name="Sato K."/>
        </authorList>
    </citation>
    <scope>NUCLEOTIDE SEQUENCE</scope>
    <source>
        <tissue evidence="1">Shoot and root</tissue>
    </source>
</reference>
<dbReference type="EMBL" id="AK369283">
    <property type="protein sequence ID" value="BAK00485.1"/>
    <property type="molecule type" value="mRNA"/>
</dbReference>
<sequence length="26" mass="3271">MWCRLILQRLIGIQRAPYQKRPFVKR</sequence>
<organism evidence="1">
    <name type="scientific">Hordeum vulgare subsp. vulgare</name>
    <name type="common">Domesticated barley</name>
    <dbReference type="NCBI Taxonomy" id="112509"/>
    <lineage>
        <taxon>Eukaryota</taxon>
        <taxon>Viridiplantae</taxon>
        <taxon>Streptophyta</taxon>
        <taxon>Embryophyta</taxon>
        <taxon>Tracheophyta</taxon>
        <taxon>Spermatophyta</taxon>
        <taxon>Magnoliopsida</taxon>
        <taxon>Liliopsida</taxon>
        <taxon>Poales</taxon>
        <taxon>Poaceae</taxon>
        <taxon>BOP clade</taxon>
        <taxon>Pooideae</taxon>
        <taxon>Triticodae</taxon>
        <taxon>Triticeae</taxon>
        <taxon>Hordeinae</taxon>
        <taxon>Hordeum</taxon>
    </lineage>
</organism>
<accession>F2DZG3</accession>
<name>F2DZG3_HORVV</name>
<protein>
    <submittedName>
        <fullName evidence="1">Predicted protein</fullName>
    </submittedName>
</protein>
<proteinExistence type="evidence at transcript level"/>